<dbReference type="PROSITE" id="PS50835">
    <property type="entry name" value="IG_LIKE"/>
    <property type="match status" value="1"/>
</dbReference>
<dbReference type="NCBIfam" id="TIGR01643">
    <property type="entry name" value="YD_repeat_2x"/>
    <property type="match status" value="5"/>
</dbReference>
<keyword evidence="1" id="KW-0677">Repeat</keyword>
<dbReference type="NCBIfam" id="TIGR03696">
    <property type="entry name" value="Rhs_assc_core"/>
    <property type="match status" value="1"/>
</dbReference>
<dbReference type="InterPro" id="IPR013783">
    <property type="entry name" value="Ig-like_fold"/>
</dbReference>
<proteinExistence type="predicted"/>
<evidence type="ECO:0000259" key="2">
    <source>
        <dbReference type="PROSITE" id="PS50835"/>
    </source>
</evidence>
<dbReference type="InterPro" id="IPR022385">
    <property type="entry name" value="Rhs_assc_core"/>
</dbReference>
<dbReference type="InterPro" id="IPR050708">
    <property type="entry name" value="T6SS_VgrG/RHS"/>
</dbReference>
<keyword evidence="3" id="KW-0614">Plasmid</keyword>
<dbReference type="PANTHER" id="PTHR32305:SF15">
    <property type="entry name" value="PROTEIN RHSA-RELATED"/>
    <property type="match status" value="1"/>
</dbReference>
<dbReference type="InterPro" id="IPR056823">
    <property type="entry name" value="TEN-like_YD-shell"/>
</dbReference>
<accession>A0A915YM17</accession>
<dbReference type="InterPro" id="IPR045351">
    <property type="entry name" value="DUF6531"/>
</dbReference>
<dbReference type="KEGG" id="aup:AsAng_0064940"/>
<reference evidence="3" key="1">
    <citation type="submission" date="2022-09" db="EMBL/GenBank/DDBJ databases">
        <title>Aureispira anguillicida sp. nov., isolated from Leptocephalus of Japanese eel Anguilla japonica.</title>
        <authorList>
            <person name="Yuasa K."/>
            <person name="Mekata T."/>
            <person name="Ikunari K."/>
        </authorList>
    </citation>
    <scope>NUCLEOTIDE SEQUENCE</scope>
    <source>
        <strain evidence="3">EL160426</strain>
        <plasmid evidence="3">pAUEb</plasmid>
    </source>
</reference>
<dbReference type="SUPFAM" id="SSF48726">
    <property type="entry name" value="Immunoglobulin"/>
    <property type="match status" value="1"/>
</dbReference>
<dbReference type="Pfam" id="PF20148">
    <property type="entry name" value="DUF6531"/>
    <property type="match status" value="1"/>
</dbReference>
<dbReference type="InterPro" id="IPR011048">
    <property type="entry name" value="Haem_d1_sf"/>
</dbReference>
<dbReference type="Gene3D" id="2.60.40.2700">
    <property type="match status" value="1"/>
</dbReference>
<evidence type="ECO:0000313" key="3">
    <source>
        <dbReference type="EMBL" id="BDS15710.1"/>
    </source>
</evidence>
<dbReference type="Pfam" id="PF25023">
    <property type="entry name" value="TEN_YD-shell"/>
    <property type="match status" value="2"/>
</dbReference>
<dbReference type="PANTHER" id="PTHR32305">
    <property type="match status" value="1"/>
</dbReference>
<dbReference type="InterPro" id="IPR036179">
    <property type="entry name" value="Ig-like_dom_sf"/>
</dbReference>
<sequence>MIMILSIALLIGYLLTRQKGFYLAAQLIPISIFFSWSSMVNAQNSCSLPSSPLSTPTIYTVTVANCTTLVVRVYTNVTTSPKSLRFQVFTGGNYNNVTGVYCNLSNMNYTGSISGGYLYHNSNKTAIYGTNYYVLTLANPLPSGTTYVIARVGTTSNHSRYTARKSFYVTPTSIYSQPSNVSVCLGQVASFTVGANGMSLQYQWQIKSGSNWYNISGATSSTYSFTPGTTGTFYIRCKVEGKGTCYPRYTYQRTLTVLNSLSPPSYVSASDGTYCNRVYVTWGYVSGATSYTVRRNGSVVATVSGTSWSDYSASTSSTPYEVRANNSSCSSSYRSNNGYKGSPPIITSHPASKTICSGAPVASFTCNVSNGSGVWTFNGNSLGVTSNTLTINNPTQANQGTYVYQVSNSCGTVTSNSATLTIISTPDPSYTVAGLAKVGQTITLQPVSTGNHNWQATSPSGTVSNTTSASPTFLATERGTFEIIHSVGNLGCTASITTHLNIYPDYTNPRPVEMSRNVSYVADPVNSATGEFKYQHNLMEVSALNSELNLDIYYSSKHLNNQSMGYGWTHSWDTKLEKIHSPTGDMYIEFANGNRIYFTEYGGSSPKILPSYAGALDTLIKNGSGNYLLERQSGETYFFASDGKLLSVTDLNGNVFSLVYTGNNLASVTAPGGRVLNFNYNGSGKLLSVNNQLGHSVSFTYSNDNLIQVRNTRSNNFNYTYDANHRLLEIEDPRSIDFIKNTYDAQGRVTKQIMADGGEWNLSYDTPVLRATTVTNPLGNSRVYYYDANWNLIEEVDELGYSQQMKYNKNHLLAVYYNQKGDSIQLDYDSKGNLVNSLSSMGKQVQSSFTSLNRPSNIINNLGFTTGLSYDANGNLTTVNLPNTGQITLTRNSNGSISTVTDAEGRSLTYNYSLQGDITLINTTTGNISISYDAIGRVVSITDRNTRTTNYTYDNYGNILRITSPSGLYTEFAYDANGNLISVRDRAGLYTYYTYDNKDQVVSVTDPMSRTVSISRNLYDQITRIDYPGGGYIEYTYTARGNVATSTTINGTVTNTYSSRGLLTGTDFPNGYNLSYAYDKDGYLIAYSDNLGKVDSLIRDQLGRVYKTKNAAGTETTFTLNEMGKLTSVSHAGLANSTYNVNLNGEVLDITNPNTNTTTNGLDSMTGEVTSITDPLGNATNITYDNIGNPVTITFANGVVETRAYNLDNYLTSRSWTNGFYENYTLDANGAILSITTPDGTMSFAMNANYETTSISDQNGYTVNYSINDLGLPDTLDINGQTISKTYNSLGQEQTTQDADNDVYTTTQDAAGFPNQFDFPNGIKKHFEYRMDGFLASLVYEDNNGDTLFYQHFNRAVLGNVLDEFKPSAFIYSPSGTLSESYTYLANDAQSNGVYTSDALGRLLTFPDGLGSMVTATYDSKNRMVSMQIGSRAIQNVYDAGNFLVKQVDNGVTKHYIWNYAYALPRIVAEADSAGTLLASYVWANGLLVSRKDEMTGQKLFYLSDALGNVVALTDTNGVITDTYVYGNDGEDMQHTGSTQQPFTWRGAFGVLHQFGNIYYVRQRWHDASSGRFLSQDPYPWNPTNNQTMNRYVYGLNNPLVFVDVNGLYSEEVEEKVHSAAGVSIKELQYAANNPVNASIADYLRHQAIKISLLGGVLEYNYSFTKEEAGYYMLRQVNAMRHAVWQGLITMSRGKEVALEVGNVHESFPESEADLSQRVFYNIHDADRTVDFLNNQIGRNIASNYAASCSRCESRYIPLLILWEYYKEGLWVGNVVRNSKGDVIKVSIYQEKLPKEQLIRFFHSLDNKFKYVR</sequence>
<evidence type="ECO:0000256" key="1">
    <source>
        <dbReference type="ARBA" id="ARBA00022737"/>
    </source>
</evidence>
<dbReference type="Proteomes" id="UP001060919">
    <property type="component" value="Plasmid pAUEb"/>
</dbReference>
<gene>
    <name evidence="3" type="ORF">AsAng_0064940</name>
</gene>
<geneLocation type="plasmid" evidence="3 4">
    <name>pAUEb</name>
</geneLocation>
<dbReference type="Gene3D" id="2.60.40.10">
    <property type="entry name" value="Immunoglobulins"/>
    <property type="match status" value="1"/>
</dbReference>
<feature type="domain" description="Ig-like" evidence="2">
    <location>
        <begin position="344"/>
        <end position="421"/>
    </location>
</feature>
<protein>
    <submittedName>
        <fullName evidence="3">DUF6531 domain-containing protein</fullName>
    </submittedName>
</protein>
<dbReference type="InterPro" id="IPR006530">
    <property type="entry name" value="YD"/>
</dbReference>
<name>A0A915YM17_9BACT</name>
<dbReference type="InterPro" id="IPR054246">
    <property type="entry name" value="DUF6973"/>
</dbReference>
<evidence type="ECO:0000313" key="4">
    <source>
        <dbReference type="Proteomes" id="UP001060919"/>
    </source>
</evidence>
<dbReference type="SUPFAM" id="SSF51004">
    <property type="entry name" value="C-terminal (heme d1) domain of cytochrome cd1-nitrite reductase"/>
    <property type="match status" value="1"/>
</dbReference>
<dbReference type="EMBL" id="AP026869">
    <property type="protein sequence ID" value="BDS15710.1"/>
    <property type="molecule type" value="Genomic_DNA"/>
</dbReference>
<dbReference type="Gene3D" id="2.180.10.10">
    <property type="entry name" value="RHS repeat-associated core"/>
    <property type="match status" value="3"/>
</dbReference>
<dbReference type="Pfam" id="PF22322">
    <property type="entry name" value="DUF6973"/>
    <property type="match status" value="1"/>
</dbReference>
<keyword evidence="4" id="KW-1185">Reference proteome</keyword>
<organism evidence="3 4">
    <name type="scientific">Aureispira anguillae</name>
    <dbReference type="NCBI Taxonomy" id="2864201"/>
    <lineage>
        <taxon>Bacteria</taxon>
        <taxon>Pseudomonadati</taxon>
        <taxon>Bacteroidota</taxon>
        <taxon>Saprospiria</taxon>
        <taxon>Saprospirales</taxon>
        <taxon>Saprospiraceae</taxon>
        <taxon>Aureispira</taxon>
    </lineage>
</organism>
<dbReference type="InterPro" id="IPR007110">
    <property type="entry name" value="Ig-like_dom"/>
</dbReference>